<dbReference type="EMBL" id="LGTO01000007">
    <property type="protein sequence ID" value="KNE19039.1"/>
    <property type="molecule type" value="Genomic_DNA"/>
</dbReference>
<comment type="caution">
    <text evidence="1">The sequence shown here is derived from an EMBL/GenBank/DDBJ whole genome shotgun (WGS) entry which is preliminary data.</text>
</comment>
<dbReference type="AlphaFoldDB" id="A0A0L0QKL2"/>
<gene>
    <name evidence="1" type="ORF">AFK71_10775</name>
</gene>
<evidence type="ECO:0008006" key="3">
    <source>
        <dbReference type="Google" id="ProtNLM"/>
    </source>
</evidence>
<dbReference type="OrthoDB" id="2915540at2"/>
<proteinExistence type="predicted"/>
<dbReference type="Proteomes" id="UP000036780">
    <property type="component" value="Unassembled WGS sequence"/>
</dbReference>
<dbReference type="RefSeq" id="WP_050351539.1">
    <property type="nucleotide sequence ID" value="NZ_CP073011.1"/>
</dbReference>
<dbReference type="GeneID" id="66872048"/>
<reference evidence="2" key="1">
    <citation type="submission" date="2015-07" db="EMBL/GenBank/DDBJ databases">
        <title>Fjat-10053 dsm26.</title>
        <authorList>
            <person name="Liu B."/>
            <person name="Wang J."/>
            <person name="Zhu Y."/>
            <person name="Liu G."/>
            <person name="Chen Q."/>
            <person name="Chen Z."/>
            <person name="Lan J."/>
            <person name="Che J."/>
            <person name="Ge C."/>
            <person name="Shi H."/>
            <person name="Pan Z."/>
            <person name="Liu X."/>
        </authorList>
    </citation>
    <scope>NUCLEOTIDE SEQUENCE [LARGE SCALE GENOMIC DNA]</scope>
    <source>
        <strain evidence="2">DSM 26</strain>
    </source>
</reference>
<name>A0A0L0QKL2_VIRPA</name>
<keyword evidence="2" id="KW-1185">Reference proteome</keyword>
<dbReference type="PATRIC" id="fig|1473.5.peg.674"/>
<accession>A0A0L0QKL2</accession>
<protein>
    <recommendedName>
        <fullName evidence="3">Phage protein</fullName>
    </recommendedName>
</protein>
<evidence type="ECO:0000313" key="1">
    <source>
        <dbReference type="EMBL" id="KNE19039.1"/>
    </source>
</evidence>
<sequence>MKYYDEKTKSLTLVTGVKGKELETKTYQYPFFVKGIFTKKAIDLGAELEKNGYAVRADMFDRLTNFAVELYGKRFDQDDLVNGIDSRNIVETYLSIIMGVLQGDTSKNE</sequence>
<dbReference type="InterPro" id="IPR057006">
    <property type="entry name" value="Phage_TAC_19"/>
</dbReference>
<dbReference type="Pfam" id="PF23857">
    <property type="entry name" value="Phage_TAC_19"/>
    <property type="match status" value="1"/>
</dbReference>
<evidence type="ECO:0000313" key="2">
    <source>
        <dbReference type="Proteomes" id="UP000036780"/>
    </source>
</evidence>
<organism evidence="1 2">
    <name type="scientific">Virgibacillus pantothenticus</name>
    <dbReference type="NCBI Taxonomy" id="1473"/>
    <lineage>
        <taxon>Bacteria</taxon>
        <taxon>Bacillati</taxon>
        <taxon>Bacillota</taxon>
        <taxon>Bacilli</taxon>
        <taxon>Bacillales</taxon>
        <taxon>Bacillaceae</taxon>
        <taxon>Virgibacillus</taxon>
    </lineage>
</organism>
<dbReference type="NCBIfam" id="NF047360">
    <property type="entry name" value="tail_chap_PVL"/>
    <property type="match status" value="1"/>
</dbReference>